<evidence type="ECO:0000256" key="1">
    <source>
        <dbReference type="ARBA" id="ARBA00022603"/>
    </source>
</evidence>
<sequence length="444" mass="50100">MPGIGIYKNKDMSKKISYSDFSLDDIVLLDLFAGTGGFAKGLKDAGFKFKKHYFSEIDPNCIANYQYNFRNAEPLGSITNIRGFDLGKVDIITFGSPCQDFSLAGNRKGMGGKRSSFIKEAIRLVDECKPQLFFWENVKGAFSSNNGEDFWSIIKAFANLGNYNIEWQLLNTTWVLPQNRERIFLVGHLATSGGSFKGIFPFTETDCLRYKPETNFKKIHSNYRISLPLMASGTQTWTGDYIRSGTYRTHKDGNGFRQNHGDCAATIPARARKDGSGQGVIKIISKPHGFYKGNESEISPTIKSNSFEHNNFVSIKPVLTPGRIVKRQNGRRIKEDGDPAFTLGCQEQHGILLDDSEIRRFTEIECERLQGLPDNWTKFGLFKARNVDIKKRSDEIMIHNNEAYIVREIKPTNRYKMCGNAVTATIVTLIGIKYLNNNIDTVKP</sequence>
<feature type="active site" evidence="6">
    <location>
        <position position="98"/>
    </location>
</feature>
<dbReference type="PROSITE" id="PS00094">
    <property type="entry name" value="C5_MTASE_1"/>
    <property type="match status" value="1"/>
</dbReference>
<evidence type="ECO:0000256" key="3">
    <source>
        <dbReference type="ARBA" id="ARBA00022691"/>
    </source>
</evidence>
<dbReference type="PRINTS" id="PR00105">
    <property type="entry name" value="C5METTRFRASE"/>
</dbReference>
<dbReference type="Gene3D" id="3.40.50.150">
    <property type="entry name" value="Vaccinia Virus protein VP39"/>
    <property type="match status" value="1"/>
</dbReference>
<protein>
    <recommendedName>
        <fullName evidence="8">Cytosine-specific methyltransferase</fullName>
        <ecNumber evidence="8">2.1.1.37</ecNumber>
    </recommendedName>
</protein>
<dbReference type="STRING" id="1079859.SAMN04515674_101440"/>
<evidence type="ECO:0000256" key="5">
    <source>
        <dbReference type="ARBA" id="ARBA00047422"/>
    </source>
</evidence>
<dbReference type="Pfam" id="PF00145">
    <property type="entry name" value="DNA_methylase"/>
    <property type="match status" value="1"/>
</dbReference>
<dbReference type="InterPro" id="IPR018117">
    <property type="entry name" value="C5_DNA_meth_AS"/>
</dbReference>
<evidence type="ECO:0000256" key="6">
    <source>
        <dbReference type="PROSITE-ProRule" id="PRU01016"/>
    </source>
</evidence>
<dbReference type="InterPro" id="IPR050750">
    <property type="entry name" value="C5-MTase"/>
</dbReference>
<name>A0A1I5MTI1_9BACT</name>
<dbReference type="InterPro" id="IPR029063">
    <property type="entry name" value="SAM-dependent_MTases_sf"/>
</dbReference>
<dbReference type="SUPFAM" id="SSF53335">
    <property type="entry name" value="S-adenosyl-L-methionine-dependent methyltransferases"/>
    <property type="match status" value="1"/>
</dbReference>
<keyword evidence="2 6" id="KW-0808">Transferase</keyword>
<evidence type="ECO:0000256" key="7">
    <source>
        <dbReference type="RuleBase" id="RU000416"/>
    </source>
</evidence>
<dbReference type="Proteomes" id="UP000199306">
    <property type="component" value="Unassembled WGS sequence"/>
</dbReference>
<comment type="catalytic activity">
    <reaction evidence="5 8">
        <text>a 2'-deoxycytidine in DNA + S-adenosyl-L-methionine = a 5-methyl-2'-deoxycytidine in DNA + S-adenosyl-L-homocysteine + H(+)</text>
        <dbReference type="Rhea" id="RHEA:13681"/>
        <dbReference type="Rhea" id="RHEA-COMP:11369"/>
        <dbReference type="Rhea" id="RHEA-COMP:11370"/>
        <dbReference type="ChEBI" id="CHEBI:15378"/>
        <dbReference type="ChEBI" id="CHEBI:57856"/>
        <dbReference type="ChEBI" id="CHEBI:59789"/>
        <dbReference type="ChEBI" id="CHEBI:85452"/>
        <dbReference type="ChEBI" id="CHEBI:85454"/>
        <dbReference type="EC" id="2.1.1.37"/>
    </reaction>
</comment>
<dbReference type="NCBIfam" id="TIGR00675">
    <property type="entry name" value="dcm"/>
    <property type="match status" value="1"/>
</dbReference>
<dbReference type="EC" id="2.1.1.37" evidence="8"/>
<gene>
    <name evidence="9" type="ORF">SAMN04515674_101440</name>
</gene>
<dbReference type="GO" id="GO:0003886">
    <property type="term" value="F:DNA (cytosine-5-)-methyltransferase activity"/>
    <property type="evidence" value="ECO:0007669"/>
    <property type="project" value="UniProtKB-EC"/>
</dbReference>
<dbReference type="PANTHER" id="PTHR46098">
    <property type="entry name" value="TRNA (CYTOSINE(38)-C(5))-METHYLTRANSFERASE"/>
    <property type="match status" value="1"/>
</dbReference>
<dbReference type="Gene3D" id="3.90.120.10">
    <property type="entry name" value="DNA Methylase, subunit A, domain 2"/>
    <property type="match status" value="1"/>
</dbReference>
<proteinExistence type="inferred from homology"/>
<reference evidence="9 10" key="1">
    <citation type="submission" date="2016-10" db="EMBL/GenBank/DDBJ databases">
        <authorList>
            <person name="de Groot N.N."/>
        </authorList>
    </citation>
    <scope>NUCLEOTIDE SEQUENCE [LARGE SCALE GENOMIC DNA]</scope>
    <source>
        <strain evidence="10">E92,LMG 26720,CCM 7988</strain>
    </source>
</reference>
<keyword evidence="4" id="KW-0680">Restriction system</keyword>
<dbReference type="PROSITE" id="PS51679">
    <property type="entry name" value="SAM_MT_C5"/>
    <property type="match status" value="1"/>
</dbReference>
<dbReference type="GO" id="GO:0009307">
    <property type="term" value="P:DNA restriction-modification system"/>
    <property type="evidence" value="ECO:0007669"/>
    <property type="project" value="UniProtKB-KW"/>
</dbReference>
<evidence type="ECO:0000313" key="9">
    <source>
        <dbReference type="EMBL" id="SFP12825.1"/>
    </source>
</evidence>
<comment type="similarity">
    <text evidence="6 7">Belongs to the class I-like SAM-binding methyltransferase superfamily. C5-methyltransferase family.</text>
</comment>
<accession>A0A1I5MTI1</accession>
<keyword evidence="1 6" id="KW-0489">Methyltransferase</keyword>
<dbReference type="EMBL" id="FOXH01000001">
    <property type="protein sequence ID" value="SFP12825.1"/>
    <property type="molecule type" value="Genomic_DNA"/>
</dbReference>
<dbReference type="GO" id="GO:0032259">
    <property type="term" value="P:methylation"/>
    <property type="evidence" value="ECO:0007669"/>
    <property type="project" value="UniProtKB-KW"/>
</dbReference>
<evidence type="ECO:0000256" key="4">
    <source>
        <dbReference type="ARBA" id="ARBA00022747"/>
    </source>
</evidence>
<dbReference type="InterPro" id="IPR001525">
    <property type="entry name" value="C5_MeTfrase"/>
</dbReference>
<keyword evidence="10" id="KW-1185">Reference proteome</keyword>
<dbReference type="PANTHER" id="PTHR46098:SF1">
    <property type="entry name" value="TRNA (CYTOSINE(38)-C(5))-METHYLTRANSFERASE"/>
    <property type="match status" value="1"/>
</dbReference>
<organism evidence="9 10">
    <name type="scientific">Pseudarcicella hirudinis</name>
    <dbReference type="NCBI Taxonomy" id="1079859"/>
    <lineage>
        <taxon>Bacteria</taxon>
        <taxon>Pseudomonadati</taxon>
        <taxon>Bacteroidota</taxon>
        <taxon>Cytophagia</taxon>
        <taxon>Cytophagales</taxon>
        <taxon>Flectobacillaceae</taxon>
        <taxon>Pseudarcicella</taxon>
    </lineage>
</organism>
<evidence type="ECO:0000256" key="8">
    <source>
        <dbReference type="RuleBase" id="RU000417"/>
    </source>
</evidence>
<dbReference type="AlphaFoldDB" id="A0A1I5MTI1"/>
<keyword evidence="3 6" id="KW-0949">S-adenosyl-L-methionine</keyword>
<evidence type="ECO:0000313" key="10">
    <source>
        <dbReference type="Proteomes" id="UP000199306"/>
    </source>
</evidence>
<evidence type="ECO:0000256" key="2">
    <source>
        <dbReference type="ARBA" id="ARBA00022679"/>
    </source>
</evidence>